<dbReference type="CDD" id="cd03784">
    <property type="entry name" value="GT1_Gtf-like"/>
    <property type="match status" value="1"/>
</dbReference>
<dbReference type="EMBL" id="KE344097">
    <property type="protein sequence ID" value="EXB53572.1"/>
    <property type="molecule type" value="Genomic_DNA"/>
</dbReference>
<dbReference type="STRING" id="981085.W9QSN3"/>
<proteinExistence type="inferred from homology"/>
<accession>W9QSN3</accession>
<keyword evidence="2 4" id="KW-0328">Glycosyltransferase</keyword>
<keyword evidence="3 4" id="KW-0808">Transferase</keyword>
<dbReference type="PANTHER" id="PTHR48048">
    <property type="entry name" value="GLYCOSYLTRANSFERASE"/>
    <property type="match status" value="1"/>
</dbReference>
<name>W9QSN3_9ROSA</name>
<dbReference type="Gene3D" id="3.40.50.2000">
    <property type="entry name" value="Glycogen Phosphorylase B"/>
    <property type="match status" value="2"/>
</dbReference>
<dbReference type="Pfam" id="PF00201">
    <property type="entry name" value="UDPGT"/>
    <property type="match status" value="1"/>
</dbReference>
<evidence type="ECO:0000313" key="7">
    <source>
        <dbReference type="Proteomes" id="UP000030645"/>
    </source>
</evidence>
<dbReference type="PANTHER" id="PTHR48048:SF45">
    <property type="entry name" value="GLYCOSYLTRANSFERASE"/>
    <property type="match status" value="1"/>
</dbReference>
<dbReference type="SUPFAM" id="SSF53756">
    <property type="entry name" value="UDP-Glycosyltransferase/glycogen phosphorylase"/>
    <property type="match status" value="1"/>
</dbReference>
<dbReference type="KEGG" id="mnt:21392648"/>
<comment type="similarity">
    <text evidence="1 4">Belongs to the UDP-glycosyltransferase family.</text>
</comment>
<protein>
    <recommendedName>
        <fullName evidence="5">Glycosyltransferase</fullName>
        <ecNumber evidence="5">2.4.1.-</ecNumber>
    </recommendedName>
</protein>
<evidence type="ECO:0000256" key="2">
    <source>
        <dbReference type="ARBA" id="ARBA00022676"/>
    </source>
</evidence>
<evidence type="ECO:0000313" key="6">
    <source>
        <dbReference type="EMBL" id="EXB53572.1"/>
    </source>
</evidence>
<keyword evidence="7" id="KW-1185">Reference proteome</keyword>
<dbReference type="OrthoDB" id="5835829at2759"/>
<organism evidence="6 7">
    <name type="scientific">Morus notabilis</name>
    <dbReference type="NCBI Taxonomy" id="981085"/>
    <lineage>
        <taxon>Eukaryota</taxon>
        <taxon>Viridiplantae</taxon>
        <taxon>Streptophyta</taxon>
        <taxon>Embryophyta</taxon>
        <taxon>Tracheophyta</taxon>
        <taxon>Spermatophyta</taxon>
        <taxon>Magnoliopsida</taxon>
        <taxon>eudicotyledons</taxon>
        <taxon>Gunneridae</taxon>
        <taxon>Pentapetalae</taxon>
        <taxon>rosids</taxon>
        <taxon>fabids</taxon>
        <taxon>Rosales</taxon>
        <taxon>Moraceae</taxon>
        <taxon>Moreae</taxon>
        <taxon>Morus</taxon>
    </lineage>
</organism>
<dbReference type="AlphaFoldDB" id="W9QSN3"/>
<evidence type="ECO:0000256" key="3">
    <source>
        <dbReference type="ARBA" id="ARBA00022679"/>
    </source>
</evidence>
<sequence length="467" mass="51705">MKKTELVFVPAPARGHLLSALEFANQLLSRDNRFSVTILLMKSPFHLSLPLLTSHANNLRYVDVPTPEQLPPPELVSESLEKYISDCIESHKSNVKEIVANLLPKPTLFSGLVVDMFCTAMISVAEELGVPSYVFFTSSAGFLGFILYVGDREGGVFEESDPESDIPSFANPVPTRVLPSFAFNRRGGLASFVDHAREFKKTKGIIVNTVLELESHAVDSFSYRGTPPIYTVGPLLDLSGKHDVRSERSQDDKKIFKWLDRQPPKSVVFLCFGSQGAFDAPQLREIAIGLEQSGQRFLWSVRKTPPQGKIMPEDYQDPGEFLPHGFSERTKEVGLLCGWVPQVEVLAHKAIGGFVSHCGWNSTMESLWFGVPIATWPMYAEQQINAFQMVRDLGLAVELSLDYKNDGGDVVTADQIARAVGCLMDGDGEVRRRVQEMSEKCRRAVVDGGSSFVSFGRLIEDVLANVS</sequence>
<dbReference type="GO" id="GO:0035251">
    <property type="term" value="F:UDP-glucosyltransferase activity"/>
    <property type="evidence" value="ECO:0007669"/>
    <property type="project" value="InterPro"/>
</dbReference>
<evidence type="ECO:0000256" key="5">
    <source>
        <dbReference type="RuleBase" id="RU362057"/>
    </source>
</evidence>
<dbReference type="eggNOG" id="KOG1192">
    <property type="taxonomic scope" value="Eukaryota"/>
</dbReference>
<reference evidence="7" key="1">
    <citation type="submission" date="2013-01" db="EMBL/GenBank/DDBJ databases">
        <title>Draft Genome Sequence of a Mulberry Tree, Morus notabilis C.K. Schneid.</title>
        <authorList>
            <person name="He N."/>
            <person name="Zhao S."/>
        </authorList>
    </citation>
    <scope>NUCLEOTIDE SEQUENCE</scope>
</reference>
<dbReference type="Proteomes" id="UP000030645">
    <property type="component" value="Unassembled WGS sequence"/>
</dbReference>
<dbReference type="FunFam" id="3.40.50.2000:FF:000056">
    <property type="entry name" value="Glycosyltransferase"/>
    <property type="match status" value="1"/>
</dbReference>
<dbReference type="InterPro" id="IPR050481">
    <property type="entry name" value="UDP-glycosyltransf_plant"/>
</dbReference>
<dbReference type="PROSITE" id="PS00375">
    <property type="entry name" value="UDPGT"/>
    <property type="match status" value="1"/>
</dbReference>
<dbReference type="EC" id="2.4.1.-" evidence="5"/>
<evidence type="ECO:0000256" key="1">
    <source>
        <dbReference type="ARBA" id="ARBA00009995"/>
    </source>
</evidence>
<gene>
    <name evidence="6" type="ORF">L484_009312</name>
</gene>
<evidence type="ECO:0000256" key="4">
    <source>
        <dbReference type="RuleBase" id="RU003718"/>
    </source>
</evidence>
<dbReference type="InterPro" id="IPR002213">
    <property type="entry name" value="UDP_glucos_trans"/>
</dbReference>
<dbReference type="InterPro" id="IPR035595">
    <property type="entry name" value="UDP_glycos_trans_CS"/>
</dbReference>